<dbReference type="KEGG" id="snh:120065050"/>
<name>A0A8U1F849_SALNM</name>
<keyword evidence="1" id="KW-1133">Transmembrane helix</keyword>
<keyword evidence="2" id="KW-1185">Reference proteome</keyword>
<feature type="transmembrane region" description="Helical" evidence="1">
    <location>
        <begin position="135"/>
        <end position="156"/>
    </location>
</feature>
<feature type="transmembrane region" description="Helical" evidence="1">
    <location>
        <begin position="38"/>
        <end position="56"/>
    </location>
</feature>
<gene>
    <name evidence="3" type="primary">LOC120065050</name>
</gene>
<evidence type="ECO:0000256" key="1">
    <source>
        <dbReference type="SAM" id="Phobius"/>
    </source>
</evidence>
<feature type="transmembrane region" description="Helical" evidence="1">
    <location>
        <begin position="68"/>
        <end position="90"/>
    </location>
</feature>
<feature type="transmembrane region" description="Helical" evidence="1">
    <location>
        <begin position="168"/>
        <end position="188"/>
    </location>
</feature>
<accession>A0A8U1F849</accession>
<evidence type="ECO:0000313" key="2">
    <source>
        <dbReference type="Proteomes" id="UP000808372"/>
    </source>
</evidence>
<keyword evidence="1" id="KW-0472">Membrane</keyword>
<protein>
    <submittedName>
        <fullName evidence="3">Uncharacterized protein LOC120065050</fullName>
    </submittedName>
</protein>
<feature type="transmembrane region" description="Helical" evidence="1">
    <location>
        <begin position="102"/>
        <end position="123"/>
    </location>
</feature>
<keyword evidence="1" id="KW-0812">Transmembrane</keyword>
<organism evidence="2 3">
    <name type="scientific">Salvelinus namaycush</name>
    <name type="common">Lake trout</name>
    <name type="synonym">Salmo namaycush</name>
    <dbReference type="NCBI Taxonomy" id="8040"/>
    <lineage>
        <taxon>Eukaryota</taxon>
        <taxon>Metazoa</taxon>
        <taxon>Chordata</taxon>
        <taxon>Craniata</taxon>
        <taxon>Vertebrata</taxon>
        <taxon>Euteleostomi</taxon>
        <taxon>Actinopterygii</taxon>
        <taxon>Neopterygii</taxon>
        <taxon>Teleostei</taxon>
        <taxon>Protacanthopterygii</taxon>
        <taxon>Salmoniformes</taxon>
        <taxon>Salmonidae</taxon>
        <taxon>Salmoninae</taxon>
        <taxon>Salvelinus</taxon>
    </lineage>
</organism>
<dbReference type="GeneID" id="120065050"/>
<sequence length="209" mass="23423">MDTPGYDATRGWGIICTVVRTGKDVSSKPITSHFFGRVSSKSMLTMLHYALVYMAYHTSRWLPRDERFKFQIINAVFVALVLIPQLFVLTRPKSSRYCQQPLLNNLTAFIVLSFMATGFAVTFTLIDPVPQSFRAVYHGFGLVSFVQGLCTIALTLTAQQCAKTTPELYYLSLILSLACILSTAFFLVKGGFWVKTNRLPRPCQRGNNG</sequence>
<evidence type="ECO:0000313" key="3">
    <source>
        <dbReference type="RefSeq" id="XP_038871646.1"/>
    </source>
</evidence>
<dbReference type="RefSeq" id="XP_038871646.1">
    <property type="nucleotide sequence ID" value="XM_039015718.1"/>
</dbReference>
<reference evidence="3" key="1">
    <citation type="submission" date="2025-08" db="UniProtKB">
        <authorList>
            <consortium name="RefSeq"/>
        </authorList>
    </citation>
    <scope>IDENTIFICATION</scope>
    <source>
        <tissue evidence="3">White muscle</tissue>
    </source>
</reference>
<dbReference type="Proteomes" id="UP000808372">
    <property type="component" value="Chromosome 20"/>
</dbReference>
<proteinExistence type="predicted"/>
<dbReference type="AlphaFoldDB" id="A0A8U1F849"/>